<dbReference type="Pfam" id="PF01145">
    <property type="entry name" value="Band_7"/>
    <property type="match status" value="1"/>
</dbReference>
<accession>A0A7S1C0E4</accession>
<sequence>MADQLISGDCSSVSKAAKIFAKESGLLVLRPSRPLSQFFYFMVPSGMYALVTRHGADENHPDLQSAVWPAGLYFGVPPWLSISHLVTHESVVFDLPIKGCKTKDNVTVQMDVSIVFRIMGDASRGEDPELVRTFVHRLGPRGLQQQLTDAMDEAVRGLARSLTHTEVYGARSGSKTSSTTLEISERSDDSEEIFQETKDETLEGSSSFRDKVASHKATQKGVDVTEKMQLRLNRQFSPQGVEIEDVMIKSVSLPEDITRQMEQKTMIISANAQQRMEHENDLQMTRMKEQIETLFQTFREARQAEITSGEERVSHEKILLDDAIADAKKSEANIKEEYLLKIERMNADTEREVQRIKDEMNYEIEKMHADAKKTAAELKADTLLQTQTLVSEAGFTAAKNNADKFQILSKAEGKIAPWLEKKKEFETKELEMSVYNSLAENKDLIITGSDDADLSLIAVSDAILQSANGASDGNSRSLLLAQLALMNRGTAHIIGEEEKN</sequence>
<evidence type="ECO:0000259" key="2">
    <source>
        <dbReference type="SMART" id="SM00244"/>
    </source>
</evidence>
<proteinExistence type="predicted"/>
<dbReference type="PANTHER" id="PTHR43327:SF9">
    <property type="entry name" value="BAND 7 DOMAIN-CONTAINING PROTEIN"/>
    <property type="match status" value="1"/>
</dbReference>
<gene>
    <name evidence="3" type="ORF">CHYS00102_LOCUS31063</name>
</gene>
<feature type="region of interest" description="Disordered" evidence="1">
    <location>
        <begin position="169"/>
        <end position="192"/>
    </location>
</feature>
<dbReference type="InterPro" id="IPR036013">
    <property type="entry name" value="Band_7/SPFH_dom_sf"/>
</dbReference>
<evidence type="ECO:0000313" key="3">
    <source>
        <dbReference type="EMBL" id="CAD8903843.1"/>
    </source>
</evidence>
<dbReference type="SMART" id="SM00244">
    <property type="entry name" value="PHB"/>
    <property type="match status" value="1"/>
</dbReference>
<dbReference type="Gene3D" id="3.30.479.30">
    <property type="entry name" value="Band 7 domain"/>
    <property type="match status" value="1"/>
</dbReference>
<name>A0A7S1C0E4_9STRA</name>
<evidence type="ECO:0000256" key="1">
    <source>
        <dbReference type="SAM" id="MobiDB-lite"/>
    </source>
</evidence>
<reference evidence="3" key="1">
    <citation type="submission" date="2021-01" db="EMBL/GenBank/DDBJ databases">
        <authorList>
            <person name="Corre E."/>
            <person name="Pelletier E."/>
            <person name="Niang G."/>
            <person name="Scheremetjew M."/>
            <person name="Finn R."/>
            <person name="Kale V."/>
            <person name="Holt S."/>
            <person name="Cochrane G."/>
            <person name="Meng A."/>
            <person name="Brown T."/>
            <person name="Cohen L."/>
        </authorList>
    </citation>
    <scope>NUCLEOTIDE SEQUENCE</scope>
    <source>
        <strain evidence="3">308</strain>
    </source>
</reference>
<feature type="domain" description="Band 7" evidence="2">
    <location>
        <begin position="38"/>
        <end position="265"/>
    </location>
</feature>
<protein>
    <recommendedName>
        <fullName evidence="2">Band 7 domain-containing protein</fullName>
    </recommendedName>
</protein>
<dbReference type="InterPro" id="IPR001107">
    <property type="entry name" value="Band_7"/>
</dbReference>
<dbReference type="InterPro" id="IPR050710">
    <property type="entry name" value="Band7/mec-2_domain"/>
</dbReference>
<dbReference type="AlphaFoldDB" id="A0A7S1C0E4"/>
<dbReference type="EMBL" id="HBFR01042488">
    <property type="protein sequence ID" value="CAD8903843.1"/>
    <property type="molecule type" value="Transcribed_RNA"/>
</dbReference>
<dbReference type="SUPFAM" id="SSF117892">
    <property type="entry name" value="Band 7/SPFH domain"/>
    <property type="match status" value="1"/>
</dbReference>
<dbReference type="PANTHER" id="PTHR43327">
    <property type="entry name" value="STOMATIN-LIKE PROTEIN 2, MITOCHONDRIAL"/>
    <property type="match status" value="1"/>
</dbReference>
<organism evidence="3">
    <name type="scientific">Corethron hystrix</name>
    <dbReference type="NCBI Taxonomy" id="216773"/>
    <lineage>
        <taxon>Eukaryota</taxon>
        <taxon>Sar</taxon>
        <taxon>Stramenopiles</taxon>
        <taxon>Ochrophyta</taxon>
        <taxon>Bacillariophyta</taxon>
        <taxon>Coscinodiscophyceae</taxon>
        <taxon>Corethrophycidae</taxon>
        <taxon>Corethrales</taxon>
        <taxon>Corethraceae</taxon>
        <taxon>Corethron</taxon>
    </lineage>
</organism>